<evidence type="ECO:0000313" key="3">
    <source>
        <dbReference type="Proteomes" id="UP000286071"/>
    </source>
</evidence>
<protein>
    <recommendedName>
        <fullName evidence="4">Phage abortive infection protein</fullName>
    </recommendedName>
</protein>
<evidence type="ECO:0000313" key="2">
    <source>
        <dbReference type="EMBL" id="RON08509.1"/>
    </source>
</evidence>
<dbReference type="RefSeq" id="WP_148050438.1">
    <property type="nucleotide sequence ID" value="NZ_MOBJ01000009.1"/>
</dbReference>
<dbReference type="Proteomes" id="UP000286071">
    <property type="component" value="Unassembled WGS sequence"/>
</dbReference>
<reference evidence="2 3" key="1">
    <citation type="submission" date="2016-10" db="EMBL/GenBank/DDBJ databases">
        <title>Comparative genome analysis of multiple Pseudomonas spp. focuses on biocontrol and plant growth promoting traits.</title>
        <authorList>
            <person name="Tao X.-Y."/>
            <person name="Taylor C.G."/>
        </authorList>
    </citation>
    <scope>NUCLEOTIDE SEQUENCE [LARGE SCALE GENOMIC DNA]</scope>
    <source>
        <strain evidence="2 3">48H11</strain>
    </source>
</reference>
<comment type="caution">
    <text evidence="2">The sequence shown here is derived from an EMBL/GenBank/DDBJ whole genome shotgun (WGS) entry which is preliminary data.</text>
</comment>
<evidence type="ECO:0000256" key="1">
    <source>
        <dbReference type="SAM" id="Phobius"/>
    </source>
</evidence>
<accession>A0A423H610</accession>
<keyword evidence="1" id="KW-0472">Membrane</keyword>
<gene>
    <name evidence="2" type="ORF">BK659_14055</name>
</gene>
<organism evidence="2 3">
    <name type="scientific">Pseudomonas brassicacearum</name>
    <dbReference type="NCBI Taxonomy" id="930166"/>
    <lineage>
        <taxon>Bacteria</taxon>
        <taxon>Pseudomonadati</taxon>
        <taxon>Pseudomonadota</taxon>
        <taxon>Gammaproteobacteria</taxon>
        <taxon>Pseudomonadales</taxon>
        <taxon>Pseudomonadaceae</taxon>
        <taxon>Pseudomonas</taxon>
    </lineage>
</organism>
<dbReference type="EMBL" id="MOBJ01000009">
    <property type="protein sequence ID" value="RON08509.1"/>
    <property type="molecule type" value="Genomic_DNA"/>
</dbReference>
<name>A0A423H610_9PSED</name>
<sequence>MFNRYVIISAALAFLVLFSYFAQFYLNLHYVISTDPERWNQLGGYIGGTLSPLLSFVSIVLLIRSLSLQIEANKELKLEVEAGRKTERLRSFEMQLFNMLDSQKTYFDSFRIDVNVHGVMVRLSGGEAVIKIEDDVEELRNSESETVSVIDYLERVDSTDQIYGLTRIFYNMVRIVEEKLSDSNGFSEEDRRSHYLTVINFTDFSLLRLIMLSAQFMEYPSTSYLKSNSGFIMVLDSVGLRYDLY</sequence>
<keyword evidence="1" id="KW-0812">Transmembrane</keyword>
<dbReference type="AlphaFoldDB" id="A0A423H610"/>
<feature type="transmembrane region" description="Helical" evidence="1">
    <location>
        <begin position="5"/>
        <end position="22"/>
    </location>
</feature>
<dbReference type="OrthoDB" id="6422829at2"/>
<proteinExistence type="predicted"/>
<evidence type="ECO:0008006" key="4">
    <source>
        <dbReference type="Google" id="ProtNLM"/>
    </source>
</evidence>
<keyword evidence="1" id="KW-1133">Transmembrane helix</keyword>
<feature type="transmembrane region" description="Helical" evidence="1">
    <location>
        <begin position="42"/>
        <end position="63"/>
    </location>
</feature>